<sequence>MKITIILETRRRQSSSKFTIFRLQKGVWCSFLTICVLARTTHKVTSRTIMLAMPTAEFGSYQCGQRWSKVEKPWTFGNHTASGH</sequence>
<evidence type="ECO:0000313" key="1">
    <source>
        <dbReference type="EMBL" id="KIJ90386.1"/>
    </source>
</evidence>
<proteinExistence type="predicted"/>
<gene>
    <name evidence="1" type="ORF">K443DRAFT_549430</name>
</gene>
<evidence type="ECO:0000313" key="2">
    <source>
        <dbReference type="Proteomes" id="UP000054477"/>
    </source>
</evidence>
<reference evidence="1 2" key="1">
    <citation type="submission" date="2014-04" db="EMBL/GenBank/DDBJ databases">
        <authorList>
            <consortium name="DOE Joint Genome Institute"/>
            <person name="Kuo A."/>
            <person name="Kohler A."/>
            <person name="Nagy L.G."/>
            <person name="Floudas D."/>
            <person name="Copeland A."/>
            <person name="Barry K.W."/>
            <person name="Cichocki N."/>
            <person name="Veneault-Fourrey C."/>
            <person name="LaButti K."/>
            <person name="Lindquist E.A."/>
            <person name="Lipzen A."/>
            <person name="Lundell T."/>
            <person name="Morin E."/>
            <person name="Murat C."/>
            <person name="Sun H."/>
            <person name="Tunlid A."/>
            <person name="Henrissat B."/>
            <person name="Grigoriev I.V."/>
            <person name="Hibbett D.S."/>
            <person name="Martin F."/>
            <person name="Nordberg H.P."/>
            <person name="Cantor M.N."/>
            <person name="Hua S.X."/>
        </authorList>
    </citation>
    <scope>NUCLEOTIDE SEQUENCE [LARGE SCALE GENOMIC DNA]</scope>
    <source>
        <strain evidence="1 2">LaAM-08-1</strain>
    </source>
</reference>
<name>A0A0C9WYC7_9AGAR</name>
<organism evidence="1 2">
    <name type="scientific">Laccaria amethystina LaAM-08-1</name>
    <dbReference type="NCBI Taxonomy" id="1095629"/>
    <lineage>
        <taxon>Eukaryota</taxon>
        <taxon>Fungi</taxon>
        <taxon>Dikarya</taxon>
        <taxon>Basidiomycota</taxon>
        <taxon>Agaricomycotina</taxon>
        <taxon>Agaricomycetes</taxon>
        <taxon>Agaricomycetidae</taxon>
        <taxon>Agaricales</taxon>
        <taxon>Agaricineae</taxon>
        <taxon>Hydnangiaceae</taxon>
        <taxon>Laccaria</taxon>
    </lineage>
</organism>
<dbReference type="AlphaFoldDB" id="A0A0C9WYC7"/>
<protein>
    <submittedName>
        <fullName evidence="1">Uncharacterized protein</fullName>
    </submittedName>
</protein>
<reference evidence="2" key="2">
    <citation type="submission" date="2015-01" db="EMBL/GenBank/DDBJ databases">
        <title>Evolutionary Origins and Diversification of the Mycorrhizal Mutualists.</title>
        <authorList>
            <consortium name="DOE Joint Genome Institute"/>
            <consortium name="Mycorrhizal Genomics Consortium"/>
            <person name="Kohler A."/>
            <person name="Kuo A."/>
            <person name="Nagy L.G."/>
            <person name="Floudas D."/>
            <person name="Copeland A."/>
            <person name="Barry K.W."/>
            <person name="Cichocki N."/>
            <person name="Veneault-Fourrey C."/>
            <person name="LaButti K."/>
            <person name="Lindquist E.A."/>
            <person name="Lipzen A."/>
            <person name="Lundell T."/>
            <person name="Morin E."/>
            <person name="Murat C."/>
            <person name="Riley R."/>
            <person name="Ohm R."/>
            <person name="Sun H."/>
            <person name="Tunlid A."/>
            <person name="Henrissat B."/>
            <person name="Grigoriev I.V."/>
            <person name="Hibbett D.S."/>
            <person name="Martin F."/>
        </authorList>
    </citation>
    <scope>NUCLEOTIDE SEQUENCE [LARGE SCALE GENOMIC DNA]</scope>
    <source>
        <strain evidence="2">LaAM-08-1</strain>
    </source>
</reference>
<keyword evidence="2" id="KW-1185">Reference proteome</keyword>
<dbReference type="HOGENOM" id="CLU_2527828_0_0_1"/>
<dbReference type="EMBL" id="KN839201">
    <property type="protein sequence ID" value="KIJ90386.1"/>
    <property type="molecule type" value="Genomic_DNA"/>
</dbReference>
<accession>A0A0C9WYC7</accession>
<dbReference type="Proteomes" id="UP000054477">
    <property type="component" value="Unassembled WGS sequence"/>
</dbReference>